<protein>
    <submittedName>
        <fullName evidence="1">Histidine phosphatase superfamily, clade-1</fullName>
    </submittedName>
</protein>
<organism evidence="1 2">
    <name type="scientific">Dillenia turbinata</name>
    <dbReference type="NCBI Taxonomy" id="194707"/>
    <lineage>
        <taxon>Eukaryota</taxon>
        <taxon>Viridiplantae</taxon>
        <taxon>Streptophyta</taxon>
        <taxon>Embryophyta</taxon>
        <taxon>Tracheophyta</taxon>
        <taxon>Spermatophyta</taxon>
        <taxon>Magnoliopsida</taxon>
        <taxon>eudicotyledons</taxon>
        <taxon>Gunneridae</taxon>
        <taxon>Pentapetalae</taxon>
        <taxon>Dilleniales</taxon>
        <taxon>Dilleniaceae</taxon>
        <taxon>Dillenia</taxon>
    </lineage>
</organism>
<keyword evidence="2" id="KW-1185">Reference proteome</keyword>
<dbReference type="InterPro" id="IPR001345">
    <property type="entry name" value="PG/BPGM_mutase_AS"/>
</dbReference>
<name>A0AAN8VUT8_9MAGN</name>
<dbReference type="Pfam" id="PF00300">
    <property type="entry name" value="His_Phos_1"/>
    <property type="match status" value="1"/>
</dbReference>
<dbReference type="EMBL" id="JBAMMX010000007">
    <property type="protein sequence ID" value="KAK6936161.1"/>
    <property type="molecule type" value="Genomic_DNA"/>
</dbReference>
<dbReference type="AlphaFoldDB" id="A0AAN8VUT8"/>
<dbReference type="PROSITE" id="PS00175">
    <property type="entry name" value="PG_MUTASE"/>
    <property type="match status" value="1"/>
</dbReference>
<accession>A0AAN8VUT8</accession>
<dbReference type="InterPro" id="IPR013078">
    <property type="entry name" value="His_Pase_superF_clade-1"/>
</dbReference>
<reference evidence="1 2" key="1">
    <citation type="submission" date="2023-12" db="EMBL/GenBank/DDBJ databases">
        <title>A high-quality genome assembly for Dillenia turbinata (Dilleniales).</title>
        <authorList>
            <person name="Chanderbali A."/>
        </authorList>
    </citation>
    <scope>NUCLEOTIDE SEQUENCE [LARGE SCALE GENOMIC DNA]</scope>
    <source>
        <strain evidence="1">LSX21</strain>
        <tissue evidence="1">Leaf</tissue>
    </source>
</reference>
<dbReference type="SUPFAM" id="SSF53254">
    <property type="entry name" value="Phosphoglycerate mutase-like"/>
    <property type="match status" value="1"/>
</dbReference>
<evidence type="ECO:0000313" key="1">
    <source>
        <dbReference type="EMBL" id="KAK6936161.1"/>
    </source>
</evidence>
<gene>
    <name evidence="1" type="ORF">RJ641_033191</name>
</gene>
<proteinExistence type="predicted"/>
<dbReference type="InterPro" id="IPR029033">
    <property type="entry name" value="His_PPase_superfam"/>
</dbReference>
<dbReference type="GO" id="GO:0003824">
    <property type="term" value="F:catalytic activity"/>
    <property type="evidence" value="ECO:0007669"/>
    <property type="project" value="InterPro"/>
</dbReference>
<sequence length="87" mass="9764">MATASFGVIEKWKKTNQPFEGSLRRWSYNFEKKSFLNAAGSQKEAKRVVLVRHGQSTWNAQGRIQGISNHSVTVLTPKAESQAETAR</sequence>
<dbReference type="Gene3D" id="3.40.50.1240">
    <property type="entry name" value="Phosphoglycerate mutase-like"/>
    <property type="match status" value="1"/>
</dbReference>
<evidence type="ECO:0000313" key="2">
    <source>
        <dbReference type="Proteomes" id="UP001370490"/>
    </source>
</evidence>
<dbReference type="Proteomes" id="UP001370490">
    <property type="component" value="Unassembled WGS sequence"/>
</dbReference>
<comment type="caution">
    <text evidence="1">The sequence shown here is derived from an EMBL/GenBank/DDBJ whole genome shotgun (WGS) entry which is preliminary data.</text>
</comment>
<dbReference type="CDD" id="cd07067">
    <property type="entry name" value="HP_PGM_like"/>
    <property type="match status" value="1"/>
</dbReference>